<proteinExistence type="predicted"/>
<name>A0ABW6GX44_9ACTN</name>
<sequence length="143" mass="16210">MEFQAFVRKVDTEGFRYAYENYVPQFADSAELKAAAAVESRMLGMYRQNQHLVERWWDLMGGEAVDLHNSHIDEVRRRRDDACLWSILCTDGYVIPAGSEEGRTSWLKRMLDLSGPHGRTPAALLERAVPGGAWTRSPLPTPS</sequence>
<evidence type="ECO:0000313" key="2">
    <source>
        <dbReference type="Proteomes" id="UP001599542"/>
    </source>
</evidence>
<comment type="caution">
    <text evidence="1">The sequence shown here is derived from an EMBL/GenBank/DDBJ whole genome shotgun (WGS) entry which is preliminary data.</text>
</comment>
<dbReference type="Proteomes" id="UP001599542">
    <property type="component" value="Unassembled WGS sequence"/>
</dbReference>
<gene>
    <name evidence="1" type="ORF">ACFW6T_35440</name>
</gene>
<dbReference type="EMBL" id="JBHYPX010000147">
    <property type="protein sequence ID" value="MFE1357271.1"/>
    <property type="molecule type" value="Genomic_DNA"/>
</dbReference>
<keyword evidence="2" id="KW-1185">Reference proteome</keyword>
<accession>A0ABW6GX44</accession>
<reference evidence="1 2" key="1">
    <citation type="submission" date="2024-09" db="EMBL/GenBank/DDBJ databases">
        <title>The Natural Products Discovery Center: Release of the First 8490 Sequenced Strains for Exploring Actinobacteria Biosynthetic Diversity.</title>
        <authorList>
            <person name="Kalkreuter E."/>
            <person name="Kautsar S.A."/>
            <person name="Yang D."/>
            <person name="Bader C.D."/>
            <person name="Teijaro C.N."/>
            <person name="Fluegel L."/>
            <person name="Davis C.M."/>
            <person name="Simpson J.R."/>
            <person name="Lauterbach L."/>
            <person name="Steele A.D."/>
            <person name="Gui C."/>
            <person name="Meng S."/>
            <person name="Li G."/>
            <person name="Viehrig K."/>
            <person name="Ye F."/>
            <person name="Su P."/>
            <person name="Kiefer A.F."/>
            <person name="Nichols A."/>
            <person name="Cepeda A.J."/>
            <person name="Yan W."/>
            <person name="Fan B."/>
            <person name="Jiang Y."/>
            <person name="Adhikari A."/>
            <person name="Zheng C.-J."/>
            <person name="Schuster L."/>
            <person name="Cowan T.M."/>
            <person name="Smanski M.J."/>
            <person name="Chevrette M.G."/>
            <person name="De Carvalho L.P.S."/>
            <person name="Shen B."/>
        </authorList>
    </citation>
    <scope>NUCLEOTIDE SEQUENCE [LARGE SCALE GENOMIC DNA]</scope>
    <source>
        <strain evidence="1 2">NPDC058753</strain>
    </source>
</reference>
<dbReference type="RefSeq" id="WP_380321271.1">
    <property type="nucleotide sequence ID" value="NZ_JBHYPW010000013.1"/>
</dbReference>
<organism evidence="1 2">
    <name type="scientific">Kitasatospora phosalacinea</name>
    <dbReference type="NCBI Taxonomy" id="2065"/>
    <lineage>
        <taxon>Bacteria</taxon>
        <taxon>Bacillati</taxon>
        <taxon>Actinomycetota</taxon>
        <taxon>Actinomycetes</taxon>
        <taxon>Kitasatosporales</taxon>
        <taxon>Streptomycetaceae</taxon>
        <taxon>Kitasatospora</taxon>
    </lineage>
</organism>
<protein>
    <submittedName>
        <fullName evidence="1">Uncharacterized protein</fullName>
    </submittedName>
</protein>
<evidence type="ECO:0000313" key="1">
    <source>
        <dbReference type="EMBL" id="MFE1357271.1"/>
    </source>
</evidence>